<evidence type="ECO:0000313" key="1">
    <source>
        <dbReference type="EMBL" id="CDI74850.1"/>
    </source>
</evidence>
<dbReference type="OrthoDB" id="346254at2759"/>
<reference evidence="1" key="2">
    <citation type="submission" date="2013-10" db="EMBL/GenBank/DDBJ databases">
        <authorList>
            <person name="Aslett M."/>
        </authorList>
    </citation>
    <scope>NUCLEOTIDE SEQUENCE [LARGE SCALE GENOMIC DNA]</scope>
    <source>
        <strain evidence="1">Houghton</strain>
    </source>
</reference>
<evidence type="ECO:0000313" key="2">
    <source>
        <dbReference type="Proteomes" id="UP000018201"/>
    </source>
</evidence>
<dbReference type="VEuPathDB" id="ToxoDB:EPH_0003630"/>
<dbReference type="Pfam" id="PF11054">
    <property type="entry name" value="Surface_antigen"/>
    <property type="match status" value="1"/>
</dbReference>
<keyword evidence="2" id="KW-1185">Reference proteome</keyword>
<dbReference type="InterPro" id="IPR021288">
    <property type="entry name" value="Surface_antigen"/>
</dbReference>
<dbReference type="EMBL" id="HG690569">
    <property type="protein sequence ID" value="CDI74850.1"/>
    <property type="molecule type" value="Genomic_DNA"/>
</dbReference>
<protein>
    <submittedName>
        <fullName evidence="1">SAG family member</fullName>
    </submittedName>
</protein>
<dbReference type="AlphaFoldDB" id="U6G3T7"/>
<reference evidence="1" key="1">
    <citation type="submission" date="2013-10" db="EMBL/GenBank/DDBJ databases">
        <title>Genomic analysis of the causative agents of coccidiosis in chickens.</title>
        <authorList>
            <person name="Reid A.J."/>
            <person name="Blake D."/>
            <person name="Billington K."/>
            <person name="Browne H."/>
            <person name="Dunn M."/>
            <person name="Hung S."/>
            <person name="Kawahara F."/>
            <person name="Miranda-Saavedra D."/>
            <person name="Mourier T."/>
            <person name="Nagra H."/>
            <person name="Otto T.D."/>
            <person name="Rawlings N."/>
            <person name="Sanchez A."/>
            <person name="Sanders M."/>
            <person name="Subramaniam C."/>
            <person name="Tay Y."/>
            <person name="Dear P."/>
            <person name="Doerig C."/>
            <person name="Gruber A."/>
            <person name="Parkinson J."/>
            <person name="Shirley M."/>
            <person name="Wan K.L."/>
            <person name="Berriman M."/>
            <person name="Tomley F."/>
            <person name="Pain A."/>
        </authorList>
    </citation>
    <scope>NUCLEOTIDE SEQUENCE [LARGE SCALE GENOMIC DNA]</scope>
    <source>
        <strain evidence="1">Houghton</strain>
    </source>
</reference>
<gene>
    <name evidence="1" type="ORF">EPH_0003630</name>
</gene>
<sequence>MGKVEVMELTEVELTTMELFSSLKGVVELMQGLAVKLLQTLPSQVPTDYAKASGTYAYAVQTGENADCQAAVNSWKAAFPGFEGVLPPAYDANIAPYNNTQSISFISLFNPKDDPKVDCAYFTCPTPTKNAESTPSENETTANKGVNALICITTPSALESGQRPYTQDQWNQISDGLKRSSAATAVPTALSLAAVALVALLL</sequence>
<proteinExistence type="predicted"/>
<accession>U6G3T7</accession>
<dbReference type="Proteomes" id="UP000018201">
    <property type="component" value="Unassembled WGS sequence"/>
</dbReference>
<name>U6G3T7_9EIME</name>
<organism evidence="1 2">
    <name type="scientific">Eimeria praecox</name>
    <dbReference type="NCBI Taxonomy" id="51316"/>
    <lineage>
        <taxon>Eukaryota</taxon>
        <taxon>Sar</taxon>
        <taxon>Alveolata</taxon>
        <taxon>Apicomplexa</taxon>
        <taxon>Conoidasida</taxon>
        <taxon>Coccidia</taxon>
        <taxon>Eucoccidiorida</taxon>
        <taxon>Eimeriorina</taxon>
        <taxon>Eimeriidae</taxon>
        <taxon>Eimeria</taxon>
    </lineage>
</organism>